<dbReference type="SMART" id="SM00420">
    <property type="entry name" value="HTH_DEOR"/>
    <property type="match status" value="1"/>
</dbReference>
<evidence type="ECO:0000256" key="1">
    <source>
        <dbReference type="ARBA" id="ARBA00023015"/>
    </source>
</evidence>
<name>A0A3A9K6H7_9BACI</name>
<dbReference type="PROSITE" id="PS00894">
    <property type="entry name" value="HTH_DEOR_1"/>
    <property type="match status" value="1"/>
</dbReference>
<accession>A0A3A9K6H7</accession>
<evidence type="ECO:0000259" key="4">
    <source>
        <dbReference type="PROSITE" id="PS51000"/>
    </source>
</evidence>
<dbReference type="GO" id="GO:0003700">
    <property type="term" value="F:DNA-binding transcription factor activity"/>
    <property type="evidence" value="ECO:0007669"/>
    <property type="project" value="InterPro"/>
</dbReference>
<dbReference type="InterPro" id="IPR036390">
    <property type="entry name" value="WH_DNA-bd_sf"/>
</dbReference>
<keyword evidence="3" id="KW-0804">Transcription</keyword>
<gene>
    <name evidence="5" type="ORF">CR203_04900</name>
</gene>
<protein>
    <submittedName>
        <fullName evidence="5">DeoR family transcriptional regulator</fullName>
    </submittedName>
</protein>
<dbReference type="PANTHER" id="PTHR30363:SF44">
    <property type="entry name" value="AGA OPERON TRANSCRIPTIONAL REPRESSOR-RELATED"/>
    <property type="match status" value="1"/>
</dbReference>
<dbReference type="Pfam" id="PF08220">
    <property type="entry name" value="HTH_DeoR"/>
    <property type="match status" value="1"/>
</dbReference>
<dbReference type="InterPro" id="IPR037171">
    <property type="entry name" value="NagB/RpiA_transferase-like"/>
</dbReference>
<dbReference type="SMART" id="SM01134">
    <property type="entry name" value="DeoRC"/>
    <property type="match status" value="1"/>
</dbReference>
<reference evidence="5 6" key="1">
    <citation type="submission" date="2017-10" db="EMBL/GenBank/DDBJ databases">
        <title>Bacillus sp. nov., a halophilic bacterium isolated from a Keqin Lake.</title>
        <authorList>
            <person name="Wang H."/>
        </authorList>
    </citation>
    <scope>NUCLEOTIDE SEQUENCE [LARGE SCALE GENOMIC DNA]</scope>
    <source>
        <strain evidence="5 6">KCTC 13187</strain>
    </source>
</reference>
<dbReference type="InterPro" id="IPR018356">
    <property type="entry name" value="Tscrpt_reg_HTH_DeoR_CS"/>
</dbReference>
<dbReference type="Proteomes" id="UP000281498">
    <property type="component" value="Unassembled WGS sequence"/>
</dbReference>
<evidence type="ECO:0000313" key="6">
    <source>
        <dbReference type="Proteomes" id="UP000281498"/>
    </source>
</evidence>
<dbReference type="InterPro" id="IPR050313">
    <property type="entry name" value="Carb_Metab_HTH_regulators"/>
</dbReference>
<evidence type="ECO:0000256" key="2">
    <source>
        <dbReference type="ARBA" id="ARBA00023125"/>
    </source>
</evidence>
<comment type="caution">
    <text evidence="5">The sequence shown here is derived from an EMBL/GenBank/DDBJ whole genome shotgun (WGS) entry which is preliminary data.</text>
</comment>
<dbReference type="PRINTS" id="PR00037">
    <property type="entry name" value="HTHLACR"/>
</dbReference>
<dbReference type="PANTHER" id="PTHR30363">
    <property type="entry name" value="HTH-TYPE TRANSCRIPTIONAL REGULATOR SRLR-RELATED"/>
    <property type="match status" value="1"/>
</dbReference>
<dbReference type="PROSITE" id="PS51000">
    <property type="entry name" value="HTH_DEOR_2"/>
    <property type="match status" value="1"/>
</dbReference>
<dbReference type="EMBL" id="PDOE01000002">
    <property type="protein sequence ID" value="RKL67849.1"/>
    <property type="molecule type" value="Genomic_DNA"/>
</dbReference>
<dbReference type="GO" id="GO:0003677">
    <property type="term" value="F:DNA binding"/>
    <property type="evidence" value="ECO:0007669"/>
    <property type="project" value="UniProtKB-KW"/>
</dbReference>
<feature type="domain" description="HTH deoR-type" evidence="4">
    <location>
        <begin position="3"/>
        <end position="58"/>
    </location>
</feature>
<dbReference type="RefSeq" id="WP_110938188.1">
    <property type="nucleotide sequence ID" value="NZ_KZ614147.1"/>
</dbReference>
<proteinExistence type="predicted"/>
<keyword evidence="2" id="KW-0238">DNA-binding</keyword>
<dbReference type="Gene3D" id="3.40.50.1360">
    <property type="match status" value="1"/>
</dbReference>
<sequence length="249" mass="27898">MKGFERKNVILNKLYVDRKVNVKELANEFEVSEETVRRDLEKLEKEGVAQRSYGGAMLNSADDLPYTTRHTRNLDKKKVIATRLERYIVSGMSVMADSSSTVHEALKYLTNTTKDLNVITNSVSALNELSSSNLNIISTGGILRERSSALVGPLTINSVQQFNADITLISCKSLSMQKGLSDADDIEAAIKLEMVKQSNKVILLVDSTKFDQDSLVKLLDFKKVNVLITDEIPLRKWTEFLKAKNVLLQ</sequence>
<dbReference type="InterPro" id="IPR001034">
    <property type="entry name" value="DeoR_HTH"/>
</dbReference>
<dbReference type="Pfam" id="PF00455">
    <property type="entry name" value="DeoRC"/>
    <property type="match status" value="1"/>
</dbReference>
<dbReference type="InterPro" id="IPR014036">
    <property type="entry name" value="DeoR-like_C"/>
</dbReference>
<dbReference type="SUPFAM" id="SSF46785">
    <property type="entry name" value="Winged helix' DNA-binding domain"/>
    <property type="match status" value="1"/>
</dbReference>
<dbReference type="SUPFAM" id="SSF100950">
    <property type="entry name" value="NagB/RpiA/CoA transferase-like"/>
    <property type="match status" value="1"/>
</dbReference>
<keyword evidence="6" id="KW-1185">Reference proteome</keyword>
<evidence type="ECO:0000313" key="5">
    <source>
        <dbReference type="EMBL" id="RKL67849.1"/>
    </source>
</evidence>
<organism evidence="5 6">
    <name type="scientific">Salipaludibacillus neizhouensis</name>
    <dbReference type="NCBI Taxonomy" id="885475"/>
    <lineage>
        <taxon>Bacteria</taxon>
        <taxon>Bacillati</taxon>
        <taxon>Bacillota</taxon>
        <taxon>Bacilli</taxon>
        <taxon>Bacillales</taxon>
        <taxon>Bacillaceae</taxon>
    </lineage>
</organism>
<dbReference type="Gene3D" id="1.10.10.10">
    <property type="entry name" value="Winged helix-like DNA-binding domain superfamily/Winged helix DNA-binding domain"/>
    <property type="match status" value="1"/>
</dbReference>
<evidence type="ECO:0000256" key="3">
    <source>
        <dbReference type="ARBA" id="ARBA00023163"/>
    </source>
</evidence>
<keyword evidence="1" id="KW-0805">Transcription regulation</keyword>
<dbReference type="InterPro" id="IPR036388">
    <property type="entry name" value="WH-like_DNA-bd_sf"/>
</dbReference>
<dbReference type="OrthoDB" id="9798651at2"/>
<dbReference type="AlphaFoldDB" id="A0A3A9K6H7"/>